<comment type="subcellular location">
    <subcellularLocation>
        <location evidence="1">Membrane</location>
        <topology evidence="1">Multi-pass membrane protein</topology>
    </subcellularLocation>
</comment>
<dbReference type="InterPro" id="IPR011701">
    <property type="entry name" value="MFS"/>
</dbReference>
<feature type="transmembrane region" description="Helical" evidence="5">
    <location>
        <begin position="351"/>
        <end position="372"/>
    </location>
</feature>
<comment type="caution">
    <text evidence="7">The sequence shown here is derived from an EMBL/GenBank/DDBJ whole genome shotgun (WGS) entry which is preliminary data.</text>
</comment>
<evidence type="ECO:0000256" key="4">
    <source>
        <dbReference type="ARBA" id="ARBA00023136"/>
    </source>
</evidence>
<evidence type="ECO:0000313" key="8">
    <source>
        <dbReference type="Proteomes" id="UP001363010"/>
    </source>
</evidence>
<dbReference type="Pfam" id="PF07690">
    <property type="entry name" value="MFS_1"/>
    <property type="match status" value="1"/>
</dbReference>
<organism evidence="7 8">
    <name type="scientific">Variovorax humicola</name>
    <dbReference type="NCBI Taxonomy" id="1769758"/>
    <lineage>
        <taxon>Bacteria</taxon>
        <taxon>Pseudomonadati</taxon>
        <taxon>Pseudomonadota</taxon>
        <taxon>Betaproteobacteria</taxon>
        <taxon>Burkholderiales</taxon>
        <taxon>Comamonadaceae</taxon>
        <taxon>Variovorax</taxon>
    </lineage>
</organism>
<protein>
    <submittedName>
        <fullName evidence="7">MFS transporter</fullName>
    </submittedName>
</protein>
<evidence type="ECO:0000256" key="5">
    <source>
        <dbReference type="SAM" id="Phobius"/>
    </source>
</evidence>
<feature type="transmembrane region" description="Helical" evidence="5">
    <location>
        <begin position="89"/>
        <end position="109"/>
    </location>
</feature>
<accession>A0ABU8W8C8</accession>
<evidence type="ECO:0000256" key="2">
    <source>
        <dbReference type="ARBA" id="ARBA00022692"/>
    </source>
</evidence>
<dbReference type="Gene3D" id="1.20.1250.20">
    <property type="entry name" value="MFS general substrate transporter like domains"/>
    <property type="match status" value="2"/>
</dbReference>
<dbReference type="PROSITE" id="PS00217">
    <property type="entry name" value="SUGAR_TRANSPORT_2"/>
    <property type="match status" value="1"/>
</dbReference>
<feature type="transmembrane region" description="Helical" evidence="5">
    <location>
        <begin position="384"/>
        <end position="404"/>
    </location>
</feature>
<feature type="transmembrane region" description="Helical" evidence="5">
    <location>
        <begin position="115"/>
        <end position="135"/>
    </location>
</feature>
<evidence type="ECO:0000259" key="6">
    <source>
        <dbReference type="PROSITE" id="PS50850"/>
    </source>
</evidence>
<dbReference type="EMBL" id="JBBKZV010000026">
    <property type="protein sequence ID" value="MEJ8825813.1"/>
    <property type="molecule type" value="Genomic_DNA"/>
</dbReference>
<dbReference type="PROSITE" id="PS50850">
    <property type="entry name" value="MFS"/>
    <property type="match status" value="1"/>
</dbReference>
<keyword evidence="3 5" id="KW-1133">Transmembrane helix</keyword>
<sequence>MKQLIDVADFINSRRISPYQWVILVIATLIAAVDGLDVAIISYLIPSLSHDWGLPKAAFGQVIGAGLFGVAIGALTVGPLSDRKGRKTVILLALALCAIGTFGCAWSGSITEMTLWRFITGLGLGAALPNATTILAEYSPERHRARLIAVMFVGFSLGAASAGFTAGWLLPLIGWHGMLVLGGVLPTLCAALVWLVLPESARFLVVKGAPAAQVARILSRIGTLHSGHDIGFTLPELRGAQHSSIAGLFKGGLGLGSALLWVAYFMGLLVYYMLTSWLPSLIVQTGQPIGMAAVVSAMLLVGASTGTLLMGWLMDKVRPTLIVAAGFVFGSLLLLHVGRGLDSFLELEVCVFFAGFFVSGALSSMNTLAAVFYPTQSRASGVSWMLGIGRFGGILGAMGGGWLLGAGWDISRIFMALAVPTLLAGLALAFKCMRYREGHDVSAGDVVAAH</sequence>
<dbReference type="Proteomes" id="UP001363010">
    <property type="component" value="Unassembled WGS sequence"/>
</dbReference>
<evidence type="ECO:0000256" key="1">
    <source>
        <dbReference type="ARBA" id="ARBA00004141"/>
    </source>
</evidence>
<feature type="transmembrane region" description="Helical" evidence="5">
    <location>
        <begin position="57"/>
        <end position="77"/>
    </location>
</feature>
<evidence type="ECO:0000256" key="3">
    <source>
        <dbReference type="ARBA" id="ARBA00022989"/>
    </source>
</evidence>
<feature type="transmembrane region" description="Helical" evidence="5">
    <location>
        <begin position="175"/>
        <end position="197"/>
    </location>
</feature>
<feature type="transmembrane region" description="Helical" evidence="5">
    <location>
        <begin position="253"/>
        <end position="274"/>
    </location>
</feature>
<keyword evidence="4 5" id="KW-0472">Membrane</keyword>
<dbReference type="PANTHER" id="PTHR23508">
    <property type="entry name" value="CARBOXYLIC ACID TRANSPORTER PROTEIN HOMOLOG"/>
    <property type="match status" value="1"/>
</dbReference>
<gene>
    <name evidence="7" type="ORF">WKW80_27905</name>
</gene>
<keyword evidence="2 5" id="KW-0812">Transmembrane</keyword>
<name>A0ABU8W8C8_9BURK</name>
<dbReference type="InterPro" id="IPR020846">
    <property type="entry name" value="MFS_dom"/>
</dbReference>
<keyword evidence="8" id="KW-1185">Reference proteome</keyword>
<feature type="transmembrane region" description="Helical" evidence="5">
    <location>
        <begin position="289"/>
        <end position="313"/>
    </location>
</feature>
<feature type="transmembrane region" description="Helical" evidence="5">
    <location>
        <begin position="410"/>
        <end position="430"/>
    </location>
</feature>
<feature type="transmembrane region" description="Helical" evidence="5">
    <location>
        <begin position="320"/>
        <end position="339"/>
    </location>
</feature>
<dbReference type="RefSeq" id="WP_340366844.1">
    <property type="nucleotide sequence ID" value="NZ_JBBKZV010000026.1"/>
</dbReference>
<dbReference type="SUPFAM" id="SSF103473">
    <property type="entry name" value="MFS general substrate transporter"/>
    <property type="match status" value="1"/>
</dbReference>
<feature type="transmembrane region" description="Helical" evidence="5">
    <location>
        <begin position="21"/>
        <end position="45"/>
    </location>
</feature>
<dbReference type="InterPro" id="IPR005829">
    <property type="entry name" value="Sugar_transporter_CS"/>
</dbReference>
<dbReference type="CDD" id="cd17365">
    <property type="entry name" value="MFS_PcaK_like"/>
    <property type="match status" value="1"/>
</dbReference>
<feature type="transmembrane region" description="Helical" evidence="5">
    <location>
        <begin position="147"/>
        <end position="169"/>
    </location>
</feature>
<evidence type="ECO:0000313" key="7">
    <source>
        <dbReference type="EMBL" id="MEJ8825813.1"/>
    </source>
</evidence>
<reference evidence="7 8" key="1">
    <citation type="submission" date="2024-03" db="EMBL/GenBank/DDBJ databases">
        <title>Novel species of the genus Variovorax.</title>
        <authorList>
            <person name="Liu Q."/>
            <person name="Xin Y.-H."/>
        </authorList>
    </citation>
    <scope>NUCLEOTIDE SEQUENCE [LARGE SCALE GENOMIC DNA]</scope>
    <source>
        <strain evidence="7 8">KACC 18501</strain>
    </source>
</reference>
<dbReference type="InterPro" id="IPR036259">
    <property type="entry name" value="MFS_trans_sf"/>
</dbReference>
<proteinExistence type="predicted"/>
<feature type="domain" description="Major facilitator superfamily (MFS) profile" evidence="6">
    <location>
        <begin position="23"/>
        <end position="436"/>
    </location>
</feature>
<dbReference type="PANTHER" id="PTHR23508:SF10">
    <property type="entry name" value="CARBOXYLIC ACID TRANSPORTER PROTEIN HOMOLOG"/>
    <property type="match status" value="1"/>
</dbReference>